<dbReference type="Proteomes" id="UP000245647">
    <property type="component" value="Unassembled WGS sequence"/>
</dbReference>
<evidence type="ECO:0000259" key="2">
    <source>
        <dbReference type="Pfam" id="PF19077"/>
    </source>
</evidence>
<feature type="domain" description="Bacterial Ig-like" evidence="2">
    <location>
        <begin position="80"/>
        <end position="157"/>
    </location>
</feature>
<feature type="region of interest" description="Disordered" evidence="1">
    <location>
        <begin position="137"/>
        <end position="190"/>
    </location>
</feature>
<dbReference type="Gene3D" id="3.30.420.430">
    <property type="match status" value="2"/>
</dbReference>
<feature type="domain" description="Bacterial Ig-like" evidence="2">
    <location>
        <begin position="3"/>
        <end position="63"/>
    </location>
</feature>
<feature type="region of interest" description="Disordered" evidence="1">
    <location>
        <begin position="44"/>
        <end position="90"/>
    </location>
</feature>
<name>A0A2U2P8Z6_9SPHI</name>
<dbReference type="NCBIfam" id="NF033510">
    <property type="entry name" value="Ca_tandemer"/>
    <property type="match status" value="2"/>
</dbReference>
<feature type="compositionally biased region" description="Basic and acidic residues" evidence="1">
    <location>
        <begin position="55"/>
        <end position="67"/>
    </location>
</feature>
<gene>
    <name evidence="3" type="ORF">DDR33_25255</name>
</gene>
<dbReference type="RefSeq" id="WP_202913856.1">
    <property type="nucleotide sequence ID" value="NZ_QEAS01000101.1"/>
</dbReference>
<organism evidence="3 4">
    <name type="scientific">Pararcticibacter amylolyticus</name>
    <dbReference type="NCBI Taxonomy" id="2173175"/>
    <lineage>
        <taxon>Bacteria</taxon>
        <taxon>Pseudomonadati</taxon>
        <taxon>Bacteroidota</taxon>
        <taxon>Sphingobacteriia</taxon>
        <taxon>Sphingobacteriales</taxon>
        <taxon>Sphingobacteriaceae</taxon>
        <taxon>Pararcticibacter</taxon>
    </lineage>
</organism>
<evidence type="ECO:0000313" key="4">
    <source>
        <dbReference type="Proteomes" id="UP000245647"/>
    </source>
</evidence>
<feature type="compositionally biased region" description="Basic and acidic residues" evidence="1">
    <location>
        <begin position="149"/>
        <end position="161"/>
    </location>
</feature>
<evidence type="ECO:0000256" key="1">
    <source>
        <dbReference type="SAM" id="MobiDB-lite"/>
    </source>
</evidence>
<keyword evidence="4" id="KW-1185">Reference proteome</keyword>
<feature type="non-terminal residue" evidence="3">
    <location>
        <position position="198"/>
    </location>
</feature>
<sequence>NATVEILVDGVKVGEAKADGDGKWEYTFDPALTEGEHEIAIKVTDQAGNTGAESDPIKIDVDTKNPDKPVTPDAPGNGGHVNTTTPTIKGVTEPNATVEILVDGIKVGEAKADGDGNWEYTFDPVLTEGEHEITIKVTDQAGNTGPESDPIKIDVDTKNPDKPVTPDAPGNGGHVNTTTPTIKGVTEPNATVEVLVDG</sequence>
<feature type="non-terminal residue" evidence="3">
    <location>
        <position position="1"/>
    </location>
</feature>
<dbReference type="InterPro" id="IPR044016">
    <property type="entry name" value="Big_13"/>
</dbReference>
<dbReference type="AlphaFoldDB" id="A0A2U2P8Z6"/>
<proteinExistence type="predicted"/>
<evidence type="ECO:0000313" key="3">
    <source>
        <dbReference type="EMBL" id="PWG77866.1"/>
    </source>
</evidence>
<accession>A0A2U2P8Z6</accession>
<comment type="caution">
    <text evidence="3">The sequence shown here is derived from an EMBL/GenBank/DDBJ whole genome shotgun (WGS) entry which is preliminary data.</text>
</comment>
<reference evidence="3 4" key="1">
    <citation type="submission" date="2018-04" db="EMBL/GenBank/DDBJ databases">
        <title>Pedobacter chongqingensis sp. nov., isolated from a rottenly hemp rope.</title>
        <authorList>
            <person name="Cai Y."/>
        </authorList>
    </citation>
    <scope>NUCLEOTIDE SEQUENCE [LARGE SCALE GENOMIC DNA]</scope>
    <source>
        <strain evidence="3 4">FJ4-8</strain>
    </source>
</reference>
<dbReference type="EMBL" id="QEAS01000101">
    <property type="protein sequence ID" value="PWG77866.1"/>
    <property type="molecule type" value="Genomic_DNA"/>
</dbReference>
<dbReference type="Pfam" id="PF19077">
    <property type="entry name" value="Big_13"/>
    <property type="match status" value="2"/>
</dbReference>
<protein>
    <submittedName>
        <fullName evidence="3">Adhesin</fullName>
    </submittedName>
</protein>